<evidence type="ECO:0000259" key="7">
    <source>
        <dbReference type="PROSITE" id="PS51898"/>
    </source>
</evidence>
<dbReference type="Gene3D" id="1.10.150.130">
    <property type="match status" value="1"/>
</dbReference>
<dbReference type="AlphaFoldDB" id="A0A9D2N0E3"/>
<evidence type="ECO:0000256" key="3">
    <source>
        <dbReference type="ARBA" id="ARBA00022908"/>
    </source>
</evidence>
<dbReference type="InterPro" id="IPR010998">
    <property type="entry name" value="Integrase_recombinase_N"/>
</dbReference>
<dbReference type="Proteomes" id="UP000823910">
    <property type="component" value="Unassembled WGS sequence"/>
</dbReference>
<comment type="function">
    <text evidence="1">Site-specific tyrosine recombinase, which acts by catalyzing the cutting and rejoining of the recombining DNA molecules.</text>
</comment>
<name>A0A9D2N0E3_9FIRM</name>
<comment type="similarity">
    <text evidence="2">Belongs to the 'phage' integrase family.</text>
</comment>
<dbReference type="GO" id="GO:0003677">
    <property type="term" value="F:DNA binding"/>
    <property type="evidence" value="ECO:0007669"/>
    <property type="project" value="UniProtKB-UniRule"/>
</dbReference>
<organism evidence="9 10">
    <name type="scientific">Candidatus Enterocloster excrementipullorum</name>
    <dbReference type="NCBI Taxonomy" id="2838559"/>
    <lineage>
        <taxon>Bacteria</taxon>
        <taxon>Bacillati</taxon>
        <taxon>Bacillota</taxon>
        <taxon>Clostridia</taxon>
        <taxon>Lachnospirales</taxon>
        <taxon>Lachnospiraceae</taxon>
        <taxon>Enterocloster</taxon>
    </lineage>
</organism>
<sequence length="292" mass="34546">MERQVTDRRTEAFAAFLRNGEKSINTVEKYVRDVRQFLDFIRDKGEMNRETVIQYKESLLEKYKKSSVNSMLIAINCYLKFIGKENLCVRTCRIQRQIFRAEEREMSRKEYERLVREAQRQGNSRLCHIIQTMGATGIRVSELPFITAEALKERKVCIQCKGKERIILLPQSLVMLLRDYCRKQEIRKGSIFITKSGRPIDRRNIWAEMKRLCETAKVEASKVFPHNLRHLFARCYYEREKNLARLADYLGHSSVETTRRYTMTAAAEECRRQLELGLLPFERKKELRVSAT</sequence>
<dbReference type="InterPro" id="IPR004107">
    <property type="entry name" value="Integrase_SAM-like_N"/>
</dbReference>
<dbReference type="GO" id="GO:0015074">
    <property type="term" value="P:DNA integration"/>
    <property type="evidence" value="ECO:0007669"/>
    <property type="project" value="UniProtKB-KW"/>
</dbReference>
<dbReference type="EMBL" id="DWWT01000026">
    <property type="protein sequence ID" value="HJC05758.1"/>
    <property type="molecule type" value="Genomic_DNA"/>
</dbReference>
<reference evidence="9" key="1">
    <citation type="journal article" date="2021" name="PeerJ">
        <title>Extensive microbial diversity within the chicken gut microbiome revealed by metagenomics and culture.</title>
        <authorList>
            <person name="Gilroy R."/>
            <person name="Ravi A."/>
            <person name="Getino M."/>
            <person name="Pursley I."/>
            <person name="Horton D.L."/>
            <person name="Alikhan N.F."/>
            <person name="Baker D."/>
            <person name="Gharbi K."/>
            <person name="Hall N."/>
            <person name="Watson M."/>
            <person name="Adriaenssens E.M."/>
            <person name="Foster-Nyarko E."/>
            <person name="Jarju S."/>
            <person name="Secka A."/>
            <person name="Antonio M."/>
            <person name="Oren A."/>
            <person name="Chaudhuri R.R."/>
            <person name="La Ragione R."/>
            <person name="Hildebrand F."/>
            <person name="Pallen M.J."/>
        </authorList>
    </citation>
    <scope>NUCLEOTIDE SEQUENCE</scope>
    <source>
        <strain evidence="9">CHK180-15479</strain>
    </source>
</reference>
<evidence type="ECO:0000256" key="5">
    <source>
        <dbReference type="ARBA" id="ARBA00023172"/>
    </source>
</evidence>
<dbReference type="InterPro" id="IPR002104">
    <property type="entry name" value="Integrase_catalytic"/>
</dbReference>
<dbReference type="Gene3D" id="1.10.443.10">
    <property type="entry name" value="Intergrase catalytic core"/>
    <property type="match status" value="1"/>
</dbReference>
<dbReference type="InterPro" id="IPR011010">
    <property type="entry name" value="DNA_brk_join_enz"/>
</dbReference>
<feature type="domain" description="Tyr recombinase" evidence="7">
    <location>
        <begin position="101"/>
        <end position="275"/>
    </location>
</feature>
<evidence type="ECO:0000313" key="10">
    <source>
        <dbReference type="Proteomes" id="UP000823910"/>
    </source>
</evidence>
<dbReference type="PANTHER" id="PTHR30349:SF89">
    <property type="entry name" value="INTEGRASE_RECOMBINASE"/>
    <property type="match status" value="1"/>
</dbReference>
<evidence type="ECO:0000256" key="1">
    <source>
        <dbReference type="ARBA" id="ARBA00003283"/>
    </source>
</evidence>
<accession>A0A9D2N0E3</accession>
<reference evidence="9" key="2">
    <citation type="submission" date="2021-04" db="EMBL/GenBank/DDBJ databases">
        <authorList>
            <person name="Gilroy R."/>
        </authorList>
    </citation>
    <scope>NUCLEOTIDE SEQUENCE</scope>
    <source>
        <strain evidence="9">CHK180-15479</strain>
    </source>
</reference>
<evidence type="ECO:0000313" key="9">
    <source>
        <dbReference type="EMBL" id="HJC05758.1"/>
    </source>
</evidence>
<dbReference type="Pfam" id="PF00589">
    <property type="entry name" value="Phage_integrase"/>
    <property type="match status" value="1"/>
</dbReference>
<dbReference type="PROSITE" id="PS51900">
    <property type="entry name" value="CB"/>
    <property type="match status" value="1"/>
</dbReference>
<evidence type="ECO:0000256" key="4">
    <source>
        <dbReference type="ARBA" id="ARBA00023125"/>
    </source>
</evidence>
<dbReference type="PANTHER" id="PTHR30349">
    <property type="entry name" value="PHAGE INTEGRASE-RELATED"/>
    <property type="match status" value="1"/>
</dbReference>
<keyword evidence="5" id="KW-0233">DNA recombination</keyword>
<dbReference type="InterPro" id="IPR050090">
    <property type="entry name" value="Tyrosine_recombinase_XerCD"/>
</dbReference>
<dbReference type="SUPFAM" id="SSF56349">
    <property type="entry name" value="DNA breaking-rejoining enzymes"/>
    <property type="match status" value="1"/>
</dbReference>
<dbReference type="InterPro" id="IPR013762">
    <property type="entry name" value="Integrase-like_cat_sf"/>
</dbReference>
<proteinExistence type="inferred from homology"/>
<comment type="caution">
    <text evidence="9">The sequence shown here is derived from an EMBL/GenBank/DDBJ whole genome shotgun (WGS) entry which is preliminary data.</text>
</comment>
<evidence type="ECO:0000256" key="6">
    <source>
        <dbReference type="PROSITE-ProRule" id="PRU01248"/>
    </source>
</evidence>
<gene>
    <name evidence="9" type="ORF">H9704_06335</name>
</gene>
<dbReference type="Pfam" id="PF02899">
    <property type="entry name" value="Phage_int_SAM_1"/>
    <property type="match status" value="1"/>
</dbReference>
<dbReference type="InterPro" id="IPR044068">
    <property type="entry name" value="CB"/>
</dbReference>
<protein>
    <submittedName>
        <fullName evidence="9">Site-specific integrase</fullName>
    </submittedName>
</protein>
<feature type="domain" description="Core-binding (CB)" evidence="8">
    <location>
        <begin position="4"/>
        <end position="83"/>
    </location>
</feature>
<keyword evidence="4 6" id="KW-0238">DNA-binding</keyword>
<dbReference type="PROSITE" id="PS51898">
    <property type="entry name" value="TYR_RECOMBINASE"/>
    <property type="match status" value="1"/>
</dbReference>
<keyword evidence="3" id="KW-0229">DNA integration</keyword>
<evidence type="ECO:0000259" key="8">
    <source>
        <dbReference type="PROSITE" id="PS51900"/>
    </source>
</evidence>
<dbReference type="GO" id="GO:0006310">
    <property type="term" value="P:DNA recombination"/>
    <property type="evidence" value="ECO:0007669"/>
    <property type="project" value="UniProtKB-KW"/>
</dbReference>
<evidence type="ECO:0000256" key="2">
    <source>
        <dbReference type="ARBA" id="ARBA00008857"/>
    </source>
</evidence>